<keyword evidence="4" id="KW-0808">Transferase</keyword>
<dbReference type="PANTHER" id="PTHR43092:SF6">
    <property type="entry name" value="BLR1280 PROTEIN"/>
    <property type="match status" value="1"/>
</dbReference>
<dbReference type="Proteomes" id="UP000228945">
    <property type="component" value="Chromosome"/>
</dbReference>
<feature type="region of interest" description="Disordered" evidence="2">
    <location>
        <begin position="29"/>
        <end position="60"/>
    </location>
</feature>
<name>A0A2D2AZN5_9CAUL</name>
<evidence type="ECO:0000313" key="5">
    <source>
        <dbReference type="Proteomes" id="UP000228945"/>
    </source>
</evidence>
<dbReference type="InterPro" id="IPR006311">
    <property type="entry name" value="TAT_signal"/>
</dbReference>
<sequence>MDEDETRGDAGLSRRRLLAGSGLALSALAAAAHGQDAEPAQADPAPPPEPAPVEPPLPQPDWQRVRAQWALDWSMVDMSAMLFAANPKPVREAIDRHRKGLDAAPVTYLEARNRPLQNSARRMAGGYFGVEAENVALCESTTSGVGLLYAGIGLRYGQEALTTVHDYYVTHEALRLSTARTGGGVRKISLFDQAATATVPEIVGRIAANIRPETRVLALTWVHSSTGLKMPIAEIAAALAPINAARAEPDRVLLCVDGVHGFGVENTTLPELGADFLVAGCHKWLFGPRGTGVVFGTPRGWSRVTPTVPSFLASNAYGAWIGGYDPGPTTAARMTPGGFKAFEHVWSLSEAFQFHAWIGKANVQARTRELAMRLKLGLSQIPGVRVVTPMDPRLSAGIVSFDVAGRSAEGAVQALRQQRVIASAAPYAVQHVRLTPSIRNTVEDVDYAINAVRTIASR</sequence>
<proteinExistence type="predicted"/>
<keyword evidence="4" id="KW-0032">Aminotransferase</keyword>
<evidence type="ECO:0000259" key="3">
    <source>
        <dbReference type="Pfam" id="PF00266"/>
    </source>
</evidence>
<feature type="compositionally biased region" description="Low complexity" evidence="2">
    <location>
        <begin position="29"/>
        <end position="43"/>
    </location>
</feature>
<reference evidence="4 5" key="1">
    <citation type="submission" date="2017-10" db="EMBL/GenBank/DDBJ databases">
        <title>Genome sequence of Caulobacter mirabilis FWC38.</title>
        <authorList>
            <person name="Fiebig A."/>
            <person name="Crosson S."/>
        </authorList>
    </citation>
    <scope>NUCLEOTIDE SEQUENCE [LARGE SCALE GENOMIC DNA]</scope>
    <source>
        <strain evidence="4 5">FWC 38</strain>
    </source>
</reference>
<organism evidence="4 5">
    <name type="scientific">Caulobacter mirabilis</name>
    <dbReference type="NCBI Taxonomy" id="69666"/>
    <lineage>
        <taxon>Bacteria</taxon>
        <taxon>Pseudomonadati</taxon>
        <taxon>Pseudomonadota</taxon>
        <taxon>Alphaproteobacteria</taxon>
        <taxon>Caulobacterales</taxon>
        <taxon>Caulobacteraceae</taxon>
        <taxon>Caulobacter</taxon>
    </lineage>
</organism>
<dbReference type="InterPro" id="IPR015422">
    <property type="entry name" value="PyrdxlP-dep_Trfase_small"/>
</dbReference>
<gene>
    <name evidence="4" type="ORF">CSW64_14150</name>
</gene>
<feature type="domain" description="Aminotransferase class V" evidence="3">
    <location>
        <begin position="118"/>
        <end position="435"/>
    </location>
</feature>
<protein>
    <submittedName>
        <fullName evidence="4">Aminotransferase</fullName>
    </submittedName>
</protein>
<dbReference type="Pfam" id="PF00266">
    <property type="entry name" value="Aminotran_5"/>
    <property type="match status" value="1"/>
</dbReference>
<dbReference type="InterPro" id="IPR000192">
    <property type="entry name" value="Aminotrans_V_dom"/>
</dbReference>
<dbReference type="SUPFAM" id="SSF53383">
    <property type="entry name" value="PLP-dependent transferases"/>
    <property type="match status" value="1"/>
</dbReference>
<keyword evidence="5" id="KW-1185">Reference proteome</keyword>
<dbReference type="Gene3D" id="3.40.640.10">
    <property type="entry name" value="Type I PLP-dependent aspartate aminotransferase-like (Major domain)"/>
    <property type="match status" value="1"/>
</dbReference>
<dbReference type="InterPro" id="IPR015421">
    <property type="entry name" value="PyrdxlP-dep_Trfase_major"/>
</dbReference>
<accession>A0A2D2AZN5</accession>
<dbReference type="GO" id="GO:0008483">
    <property type="term" value="F:transaminase activity"/>
    <property type="evidence" value="ECO:0007669"/>
    <property type="project" value="UniProtKB-KW"/>
</dbReference>
<dbReference type="OrthoDB" id="9804366at2"/>
<evidence type="ECO:0000256" key="1">
    <source>
        <dbReference type="ARBA" id="ARBA00022898"/>
    </source>
</evidence>
<dbReference type="KEGG" id="cmb:CSW64_14150"/>
<dbReference type="Gene3D" id="3.90.1150.10">
    <property type="entry name" value="Aspartate Aminotransferase, domain 1"/>
    <property type="match status" value="1"/>
</dbReference>
<dbReference type="RefSeq" id="WP_150131419.1">
    <property type="nucleotide sequence ID" value="NZ_CP024201.1"/>
</dbReference>
<dbReference type="PANTHER" id="PTHR43092">
    <property type="entry name" value="L-CYSTEINE DESULFHYDRASE"/>
    <property type="match status" value="1"/>
</dbReference>
<evidence type="ECO:0000313" key="4">
    <source>
        <dbReference type="EMBL" id="ATQ43470.1"/>
    </source>
</evidence>
<keyword evidence="1" id="KW-0663">Pyridoxal phosphate</keyword>
<evidence type="ECO:0000256" key="2">
    <source>
        <dbReference type="SAM" id="MobiDB-lite"/>
    </source>
</evidence>
<dbReference type="EMBL" id="CP024201">
    <property type="protein sequence ID" value="ATQ43470.1"/>
    <property type="molecule type" value="Genomic_DNA"/>
</dbReference>
<dbReference type="PROSITE" id="PS51318">
    <property type="entry name" value="TAT"/>
    <property type="match status" value="1"/>
</dbReference>
<dbReference type="AlphaFoldDB" id="A0A2D2AZN5"/>
<dbReference type="InterPro" id="IPR015424">
    <property type="entry name" value="PyrdxlP-dep_Trfase"/>
</dbReference>
<feature type="compositionally biased region" description="Pro residues" evidence="2">
    <location>
        <begin position="44"/>
        <end position="59"/>
    </location>
</feature>